<proteinExistence type="predicted"/>
<sequence>MDRSIRFGNVTGQNTVTLNTGDDVWQDVKVMQGEQNDSFHQLIEEIKKIQDPDEKQDALDHAQKLQESVASGNKTRAQKIFGWLPEAIQAGKAALDIYSQIEKLSQ</sequence>
<comment type="caution">
    <text evidence="1">The sequence shown here is derived from an EMBL/GenBank/DDBJ whole genome shotgun (WGS) entry which is preliminary data.</text>
</comment>
<organism evidence="1 2">
    <name type="scientific">Bacillus cereus</name>
    <dbReference type="NCBI Taxonomy" id="1396"/>
    <lineage>
        <taxon>Bacteria</taxon>
        <taxon>Bacillati</taxon>
        <taxon>Bacillota</taxon>
        <taxon>Bacilli</taxon>
        <taxon>Bacillales</taxon>
        <taxon>Bacillaceae</taxon>
        <taxon>Bacillus</taxon>
        <taxon>Bacillus cereus group</taxon>
    </lineage>
</organism>
<reference evidence="1 2" key="1">
    <citation type="submission" date="2015-12" db="EMBL/GenBank/DDBJ databases">
        <title>Bacillus cereus Group isolate.</title>
        <authorList>
            <person name="Kovac J."/>
        </authorList>
    </citation>
    <scope>NUCLEOTIDE SEQUENCE [LARGE SCALE GENOMIC DNA]</scope>
    <source>
        <strain evidence="1 2">FSL K6-0073</strain>
    </source>
</reference>
<dbReference type="Proteomes" id="UP000075476">
    <property type="component" value="Unassembled WGS sequence"/>
</dbReference>
<dbReference type="EMBL" id="LOMO01000224">
    <property type="protein sequence ID" value="KXY31113.1"/>
    <property type="molecule type" value="Genomic_DNA"/>
</dbReference>
<dbReference type="RefSeq" id="WP_061663887.1">
    <property type="nucleotide sequence ID" value="NZ_LOMO01000224.1"/>
</dbReference>
<evidence type="ECO:0000313" key="1">
    <source>
        <dbReference type="EMBL" id="KXY31113.1"/>
    </source>
</evidence>
<protein>
    <submittedName>
        <fullName evidence="1">Uncharacterized protein</fullName>
    </submittedName>
</protein>
<accession>A0A9X0MDE4</accession>
<name>A0A9X0MDE4_BACCE</name>
<dbReference type="AlphaFoldDB" id="A0A9X0MDE4"/>
<evidence type="ECO:0000313" key="2">
    <source>
        <dbReference type="Proteomes" id="UP000075476"/>
    </source>
</evidence>
<gene>
    <name evidence="1" type="ORF">AT268_16370</name>
</gene>